<keyword evidence="1" id="KW-0812">Transmembrane</keyword>
<evidence type="ECO:0000256" key="1">
    <source>
        <dbReference type="SAM" id="Phobius"/>
    </source>
</evidence>
<dbReference type="Proteomes" id="UP000886803">
    <property type="component" value="Unassembled WGS sequence"/>
</dbReference>
<dbReference type="InterPro" id="IPR045584">
    <property type="entry name" value="Pilin-like"/>
</dbReference>
<feature type="transmembrane region" description="Helical" evidence="1">
    <location>
        <begin position="12"/>
        <end position="37"/>
    </location>
</feature>
<sequence length="227" mass="24320">MKLESDQSGTTLVEAVITMFIISVLLLVASTLTIASWRLYTRTQQRTQAIAQAESILTAITADLRSADGWLRMCESDLQNPDTVFTKDGQTSGSAIWLTTGTGEWMLLDAGALPATITENGALEASSGGTIHRRYFFADETTTPPGCIWKEGGEYSAHSCSRVGDSSFLASLYFAVSTSAQTEGEGTQVRAVAVSVTLQDEQGHVLSKRETVVSLPNAPLLVVHQGE</sequence>
<protein>
    <recommendedName>
        <fullName evidence="4">Type II secretion system protein</fullName>
    </recommendedName>
</protein>
<evidence type="ECO:0008006" key="4">
    <source>
        <dbReference type="Google" id="ProtNLM"/>
    </source>
</evidence>
<proteinExistence type="predicted"/>
<accession>A0A9D2M6I6</accession>
<keyword evidence="1" id="KW-1133">Transmembrane helix</keyword>
<keyword evidence="1" id="KW-0472">Membrane</keyword>
<organism evidence="2 3">
    <name type="scientific">Candidatus Gemmiger avicola</name>
    <dbReference type="NCBI Taxonomy" id="2838605"/>
    <lineage>
        <taxon>Bacteria</taxon>
        <taxon>Bacillati</taxon>
        <taxon>Bacillota</taxon>
        <taxon>Clostridia</taxon>
        <taxon>Eubacteriales</taxon>
        <taxon>Gemmiger</taxon>
    </lineage>
</organism>
<dbReference type="AlphaFoldDB" id="A0A9D2M6I6"/>
<evidence type="ECO:0000313" key="2">
    <source>
        <dbReference type="EMBL" id="HJB41740.1"/>
    </source>
</evidence>
<dbReference type="EMBL" id="DWYG01000066">
    <property type="protein sequence ID" value="HJB41740.1"/>
    <property type="molecule type" value="Genomic_DNA"/>
</dbReference>
<reference evidence="2" key="1">
    <citation type="journal article" date="2021" name="PeerJ">
        <title>Extensive microbial diversity within the chicken gut microbiome revealed by metagenomics and culture.</title>
        <authorList>
            <person name="Gilroy R."/>
            <person name="Ravi A."/>
            <person name="Getino M."/>
            <person name="Pursley I."/>
            <person name="Horton D.L."/>
            <person name="Alikhan N.F."/>
            <person name="Baker D."/>
            <person name="Gharbi K."/>
            <person name="Hall N."/>
            <person name="Watson M."/>
            <person name="Adriaenssens E.M."/>
            <person name="Foster-Nyarko E."/>
            <person name="Jarju S."/>
            <person name="Secka A."/>
            <person name="Antonio M."/>
            <person name="Oren A."/>
            <person name="Chaudhuri R.R."/>
            <person name="La Ragione R."/>
            <person name="Hildebrand F."/>
            <person name="Pallen M.J."/>
        </authorList>
    </citation>
    <scope>NUCLEOTIDE SEQUENCE</scope>
    <source>
        <strain evidence="2">ChiBcec8-13705</strain>
    </source>
</reference>
<dbReference type="SUPFAM" id="SSF54523">
    <property type="entry name" value="Pili subunits"/>
    <property type="match status" value="1"/>
</dbReference>
<comment type="caution">
    <text evidence="2">The sequence shown here is derived from an EMBL/GenBank/DDBJ whole genome shotgun (WGS) entry which is preliminary data.</text>
</comment>
<evidence type="ECO:0000313" key="3">
    <source>
        <dbReference type="Proteomes" id="UP000886803"/>
    </source>
</evidence>
<gene>
    <name evidence="2" type="ORF">H9945_04505</name>
</gene>
<name>A0A9D2M6I6_9FIRM</name>
<reference evidence="2" key="2">
    <citation type="submission" date="2021-04" db="EMBL/GenBank/DDBJ databases">
        <authorList>
            <person name="Gilroy R."/>
        </authorList>
    </citation>
    <scope>NUCLEOTIDE SEQUENCE</scope>
    <source>
        <strain evidence="2">ChiBcec8-13705</strain>
    </source>
</reference>